<dbReference type="InterPro" id="IPR004398">
    <property type="entry name" value="RNA_MeTrfase_RsmD"/>
</dbReference>
<accession>A0A955I9Z9</accession>
<reference evidence="3" key="2">
    <citation type="journal article" date="2021" name="Microbiome">
        <title>Successional dynamics and alternative stable states in a saline activated sludge microbial community over 9 years.</title>
        <authorList>
            <person name="Wang Y."/>
            <person name="Ye J."/>
            <person name="Ju F."/>
            <person name="Liu L."/>
            <person name="Boyd J.A."/>
            <person name="Deng Y."/>
            <person name="Parks D.H."/>
            <person name="Jiang X."/>
            <person name="Yin X."/>
            <person name="Woodcroft B.J."/>
            <person name="Tyson G.W."/>
            <person name="Hugenholtz P."/>
            <person name="Polz M.F."/>
            <person name="Zhang T."/>
        </authorList>
    </citation>
    <scope>NUCLEOTIDE SEQUENCE</scope>
    <source>
        <strain evidence="3">HKST-UBA13</strain>
    </source>
</reference>
<evidence type="ECO:0000256" key="2">
    <source>
        <dbReference type="ARBA" id="ARBA00022679"/>
    </source>
</evidence>
<dbReference type="Proteomes" id="UP000775877">
    <property type="component" value="Unassembled WGS sequence"/>
</dbReference>
<dbReference type="InterPro" id="IPR029063">
    <property type="entry name" value="SAM-dependent_MTases_sf"/>
</dbReference>
<dbReference type="EMBL" id="JAGQLJ010000013">
    <property type="protein sequence ID" value="MCA9380774.1"/>
    <property type="molecule type" value="Genomic_DNA"/>
</dbReference>
<dbReference type="GO" id="GO:0052913">
    <property type="term" value="F:16S rRNA (guanine(966)-N(2))-methyltransferase activity"/>
    <property type="evidence" value="ECO:0007669"/>
    <property type="project" value="UniProtKB-EC"/>
</dbReference>
<protein>
    <submittedName>
        <fullName evidence="3">16S rRNA (Guanine(966)-N(2))-methyltransferase RsmD</fullName>
        <ecNumber evidence="3">2.1.1.171</ecNumber>
    </submittedName>
</protein>
<dbReference type="PANTHER" id="PTHR43542">
    <property type="entry name" value="METHYLTRANSFERASE"/>
    <property type="match status" value="1"/>
</dbReference>
<reference evidence="3" key="1">
    <citation type="submission" date="2020-04" db="EMBL/GenBank/DDBJ databases">
        <authorList>
            <person name="Zhang T."/>
        </authorList>
    </citation>
    <scope>NUCLEOTIDE SEQUENCE</scope>
    <source>
        <strain evidence="3">HKST-UBA13</strain>
    </source>
</reference>
<dbReference type="SUPFAM" id="SSF53335">
    <property type="entry name" value="S-adenosyl-L-methionine-dependent methyltransferases"/>
    <property type="match status" value="1"/>
</dbReference>
<proteinExistence type="predicted"/>
<sequence length="194" mass="21422">MSNPRIISGKYKNQTLEVPSSARPITDRVKQVLFDTIQQVIVDSKVADLFAGSGNIGIEALSRGAKSVVLVENDERAVEVIKDNLSKLRITDDPARNASHSDAGGKLQIIKQSYSAFCDSYEEKFDLIFLDPPFEKVLTTDLSKLVRILASGAYVVIKVATEDMNEFQVPESFKLVLEKKVGSNTLVFLQKSLV</sequence>
<dbReference type="Gene3D" id="3.40.50.150">
    <property type="entry name" value="Vaccinia Virus protein VP39"/>
    <property type="match status" value="1"/>
</dbReference>
<gene>
    <name evidence="3" type="primary">rsmD</name>
    <name evidence="3" type="ORF">KC678_00725</name>
</gene>
<dbReference type="CDD" id="cd02440">
    <property type="entry name" value="AdoMet_MTases"/>
    <property type="match status" value="1"/>
</dbReference>
<dbReference type="PIRSF" id="PIRSF004553">
    <property type="entry name" value="CHP00095"/>
    <property type="match status" value="1"/>
</dbReference>
<evidence type="ECO:0000313" key="4">
    <source>
        <dbReference type="Proteomes" id="UP000775877"/>
    </source>
</evidence>
<keyword evidence="1 3" id="KW-0489">Methyltransferase</keyword>
<dbReference type="PANTHER" id="PTHR43542:SF1">
    <property type="entry name" value="METHYLTRANSFERASE"/>
    <property type="match status" value="1"/>
</dbReference>
<keyword evidence="2 3" id="KW-0808">Transferase</keyword>
<evidence type="ECO:0000313" key="3">
    <source>
        <dbReference type="EMBL" id="MCA9380774.1"/>
    </source>
</evidence>
<organism evidence="3 4">
    <name type="scientific">Candidatus Dojkabacteria bacterium</name>
    <dbReference type="NCBI Taxonomy" id="2099670"/>
    <lineage>
        <taxon>Bacteria</taxon>
        <taxon>Candidatus Dojkabacteria</taxon>
    </lineage>
</organism>
<dbReference type="PROSITE" id="PS00092">
    <property type="entry name" value="N6_MTASE"/>
    <property type="match status" value="1"/>
</dbReference>
<dbReference type="EC" id="2.1.1.171" evidence="3"/>
<evidence type="ECO:0000256" key="1">
    <source>
        <dbReference type="ARBA" id="ARBA00022603"/>
    </source>
</evidence>
<dbReference type="AlphaFoldDB" id="A0A955I9Z9"/>
<dbReference type="GO" id="GO:0003676">
    <property type="term" value="F:nucleic acid binding"/>
    <property type="evidence" value="ECO:0007669"/>
    <property type="project" value="InterPro"/>
</dbReference>
<dbReference type="Pfam" id="PF03602">
    <property type="entry name" value="Cons_hypoth95"/>
    <property type="match status" value="1"/>
</dbReference>
<dbReference type="InterPro" id="IPR002052">
    <property type="entry name" value="DNA_methylase_N6_adenine_CS"/>
</dbReference>
<comment type="caution">
    <text evidence="3">The sequence shown here is derived from an EMBL/GenBank/DDBJ whole genome shotgun (WGS) entry which is preliminary data.</text>
</comment>
<name>A0A955I9Z9_9BACT</name>
<dbReference type="NCBIfam" id="TIGR00095">
    <property type="entry name" value="16S rRNA (guanine(966)-N(2))-methyltransferase RsmD"/>
    <property type="match status" value="1"/>
</dbReference>